<evidence type="ECO:0000256" key="1">
    <source>
        <dbReference type="ARBA" id="ARBA00023125"/>
    </source>
</evidence>
<organism evidence="3 4">
    <name type="scientific">SAR86 cluster bacterium</name>
    <dbReference type="NCBI Taxonomy" id="2030880"/>
    <lineage>
        <taxon>Bacteria</taxon>
        <taxon>Pseudomonadati</taxon>
        <taxon>Pseudomonadota</taxon>
        <taxon>Gammaproteobacteria</taxon>
        <taxon>SAR86 cluster</taxon>
    </lineage>
</organism>
<proteinExistence type="predicted"/>
<dbReference type="Pfam" id="PF00440">
    <property type="entry name" value="TetR_N"/>
    <property type="match status" value="1"/>
</dbReference>
<dbReference type="Proteomes" id="UP000754644">
    <property type="component" value="Unassembled WGS sequence"/>
</dbReference>
<evidence type="ECO:0000313" key="4">
    <source>
        <dbReference type="Proteomes" id="UP000754644"/>
    </source>
</evidence>
<name>A0A972W059_9GAMM</name>
<reference evidence="3" key="1">
    <citation type="submission" date="2020-05" db="EMBL/GenBank/DDBJ databases">
        <title>Sulfur intermediates as new biogeochemical hubs in an aquatic model microbial ecosystem.</title>
        <authorList>
            <person name="Vigneron A."/>
        </authorList>
    </citation>
    <scope>NUCLEOTIDE SEQUENCE</scope>
    <source>
        <strain evidence="3">Bin.250</strain>
    </source>
</reference>
<dbReference type="AlphaFoldDB" id="A0A972W059"/>
<accession>A0A972W059</accession>
<evidence type="ECO:0000259" key="2">
    <source>
        <dbReference type="Pfam" id="PF00440"/>
    </source>
</evidence>
<dbReference type="InterPro" id="IPR001647">
    <property type="entry name" value="HTH_TetR"/>
</dbReference>
<dbReference type="GO" id="GO:0003677">
    <property type="term" value="F:DNA binding"/>
    <property type="evidence" value="ECO:0007669"/>
    <property type="project" value="UniProtKB-KW"/>
</dbReference>
<dbReference type="EMBL" id="JABMOJ010000558">
    <property type="protein sequence ID" value="NQV66666.1"/>
    <property type="molecule type" value="Genomic_DNA"/>
</dbReference>
<dbReference type="SUPFAM" id="SSF46689">
    <property type="entry name" value="Homeodomain-like"/>
    <property type="match status" value="1"/>
</dbReference>
<evidence type="ECO:0000313" key="3">
    <source>
        <dbReference type="EMBL" id="NQV66666.1"/>
    </source>
</evidence>
<gene>
    <name evidence="3" type="ORF">HQ497_15010</name>
</gene>
<feature type="domain" description="HTH tetR-type" evidence="2">
    <location>
        <begin position="3"/>
        <end position="50"/>
    </location>
</feature>
<keyword evidence="1" id="KW-0238">DNA-binding</keyword>
<dbReference type="InterPro" id="IPR009057">
    <property type="entry name" value="Homeodomain-like_sf"/>
</dbReference>
<dbReference type="Gene3D" id="1.10.357.10">
    <property type="entry name" value="Tetracycline Repressor, domain 2"/>
    <property type="match status" value="1"/>
</dbReference>
<sequence length="205" mass="22985">MLLIHAAENLFAEKGLENVAIRAIILAAEQKNESVLQYHFGSKAGLIQAIHRYRSAQIDETRRKIQAELVKTNAVLTLREVAVIMIGPAFRLAAADQGFVNYLKVFGPLMALADENLEQRLGRQRKAGIAELKLLLRAHRRQLDDEMLELQLDHAARFASLALSHQARAGKGFVGKQAKFFFENLLDNLMAILSVEVSTETRRAR</sequence>
<protein>
    <submittedName>
        <fullName evidence="3">Helix-turn-helix transcriptional regulator</fullName>
    </submittedName>
</protein>
<comment type="caution">
    <text evidence="3">The sequence shown here is derived from an EMBL/GenBank/DDBJ whole genome shotgun (WGS) entry which is preliminary data.</text>
</comment>